<dbReference type="Gene3D" id="2.40.10.10">
    <property type="entry name" value="Trypsin-like serine proteases"/>
    <property type="match status" value="2"/>
</dbReference>
<comment type="caution">
    <text evidence="7">The sequence shown here is derived from an EMBL/GenBank/DDBJ whole genome shotgun (WGS) entry which is preliminary data.</text>
</comment>
<feature type="domain" description="Peptidase S1" evidence="6">
    <location>
        <begin position="1"/>
        <end position="191"/>
    </location>
</feature>
<dbReference type="CDD" id="cd00190">
    <property type="entry name" value="Tryp_SPc"/>
    <property type="match status" value="1"/>
</dbReference>
<evidence type="ECO:0000256" key="4">
    <source>
        <dbReference type="ARBA" id="ARBA00022825"/>
    </source>
</evidence>
<protein>
    <submittedName>
        <fullName evidence="7">Granzyme K-like</fullName>
    </submittedName>
</protein>
<evidence type="ECO:0000256" key="3">
    <source>
        <dbReference type="ARBA" id="ARBA00022801"/>
    </source>
</evidence>
<dbReference type="InterPro" id="IPR001254">
    <property type="entry name" value="Trypsin_dom"/>
</dbReference>
<dbReference type="InterPro" id="IPR043504">
    <property type="entry name" value="Peptidase_S1_PA_chymotrypsin"/>
</dbReference>
<dbReference type="Proteomes" id="UP001230051">
    <property type="component" value="Unassembled WGS sequence"/>
</dbReference>
<evidence type="ECO:0000256" key="1">
    <source>
        <dbReference type="ARBA" id="ARBA00009228"/>
    </source>
</evidence>
<sequence length="193" mass="21522">HSLLKGRKVQIVLGVYCLSKANQAQVIEVKKFFPHEGYNSTAKVNDIMMVKLKQNVTLNSHVGILKLPQPSSTSDLKAGTKCHVAGWGSTKLSGKGHSDVLREVNVTIVDQKACNSQYHKLRQEITKNMLCAGNKKRKQDICNSDSGGPLLCEDTYRGIASFGTRKCQGKLPSVYTRLTREYLGWIQHVMKNY</sequence>
<accession>A0AAD8FQU3</accession>
<comment type="similarity">
    <text evidence="1">Belongs to the peptidase S1 family. Snake venom subfamily.</text>
</comment>
<feature type="non-terminal residue" evidence="7">
    <location>
        <position position="1"/>
    </location>
</feature>
<evidence type="ECO:0000256" key="5">
    <source>
        <dbReference type="ARBA" id="ARBA00023157"/>
    </source>
</evidence>
<dbReference type="PROSITE" id="PS50240">
    <property type="entry name" value="TRYPSIN_DOM"/>
    <property type="match status" value="1"/>
</dbReference>
<keyword evidence="8" id="KW-1185">Reference proteome</keyword>
<gene>
    <name evidence="7" type="primary">Gzma</name>
    <name evidence="7" type="ORF">AOXY_G38643</name>
</gene>
<dbReference type="Pfam" id="PF00089">
    <property type="entry name" value="Trypsin"/>
    <property type="match status" value="1"/>
</dbReference>
<organism evidence="7 8">
    <name type="scientific">Acipenser oxyrinchus oxyrinchus</name>
    <dbReference type="NCBI Taxonomy" id="40147"/>
    <lineage>
        <taxon>Eukaryota</taxon>
        <taxon>Metazoa</taxon>
        <taxon>Chordata</taxon>
        <taxon>Craniata</taxon>
        <taxon>Vertebrata</taxon>
        <taxon>Euteleostomi</taxon>
        <taxon>Actinopterygii</taxon>
        <taxon>Chondrostei</taxon>
        <taxon>Acipenseriformes</taxon>
        <taxon>Acipenseridae</taxon>
        <taxon>Acipenser</taxon>
    </lineage>
</organism>
<dbReference type="InterPro" id="IPR001314">
    <property type="entry name" value="Peptidase_S1A"/>
</dbReference>
<keyword evidence="4" id="KW-0720">Serine protease</keyword>
<evidence type="ECO:0000313" key="7">
    <source>
        <dbReference type="EMBL" id="KAK1125590.1"/>
    </source>
</evidence>
<dbReference type="SMART" id="SM00020">
    <property type="entry name" value="Tryp_SPc"/>
    <property type="match status" value="1"/>
</dbReference>
<dbReference type="PANTHER" id="PTHR24271:SF52">
    <property type="entry name" value="GRANZYME K"/>
    <property type="match status" value="1"/>
</dbReference>
<evidence type="ECO:0000259" key="6">
    <source>
        <dbReference type="PROSITE" id="PS50240"/>
    </source>
</evidence>
<name>A0AAD8FQU3_ACIOX</name>
<keyword evidence="2" id="KW-0645">Protease</keyword>
<dbReference type="SUPFAM" id="SSF50494">
    <property type="entry name" value="Trypsin-like serine proteases"/>
    <property type="match status" value="1"/>
</dbReference>
<keyword evidence="3" id="KW-0378">Hydrolase</keyword>
<dbReference type="InterPro" id="IPR009003">
    <property type="entry name" value="Peptidase_S1_PA"/>
</dbReference>
<dbReference type="PRINTS" id="PR00722">
    <property type="entry name" value="CHYMOTRYPSIN"/>
</dbReference>
<reference evidence="7" key="1">
    <citation type="submission" date="2022-02" db="EMBL/GenBank/DDBJ databases">
        <title>Atlantic sturgeon de novo genome assembly.</title>
        <authorList>
            <person name="Stock M."/>
            <person name="Klopp C."/>
            <person name="Guiguen Y."/>
            <person name="Cabau C."/>
            <person name="Parinello H."/>
            <person name="Santidrian Yebra-Pimentel E."/>
            <person name="Kuhl H."/>
            <person name="Dirks R.P."/>
            <person name="Guessner J."/>
            <person name="Wuertz S."/>
            <person name="Du K."/>
            <person name="Schartl M."/>
        </authorList>
    </citation>
    <scope>NUCLEOTIDE SEQUENCE</scope>
    <source>
        <strain evidence="7">STURGEONOMICS-FGT-2020</strain>
        <tissue evidence="7">Whole blood</tissue>
    </source>
</reference>
<dbReference type="AlphaFoldDB" id="A0AAD8FQU3"/>
<evidence type="ECO:0000313" key="8">
    <source>
        <dbReference type="Proteomes" id="UP001230051"/>
    </source>
</evidence>
<dbReference type="PANTHER" id="PTHR24271">
    <property type="entry name" value="KALLIKREIN-RELATED"/>
    <property type="match status" value="1"/>
</dbReference>
<dbReference type="GO" id="GO:0004252">
    <property type="term" value="F:serine-type endopeptidase activity"/>
    <property type="evidence" value="ECO:0007669"/>
    <property type="project" value="InterPro"/>
</dbReference>
<keyword evidence="5" id="KW-1015">Disulfide bond</keyword>
<evidence type="ECO:0000256" key="2">
    <source>
        <dbReference type="ARBA" id="ARBA00022670"/>
    </source>
</evidence>
<dbReference type="GO" id="GO:0006508">
    <property type="term" value="P:proteolysis"/>
    <property type="evidence" value="ECO:0007669"/>
    <property type="project" value="UniProtKB-KW"/>
</dbReference>
<dbReference type="FunFam" id="2.40.10.10:FF:000010">
    <property type="entry name" value="Kallikrein related peptidase 11"/>
    <property type="match status" value="1"/>
</dbReference>
<dbReference type="EMBL" id="JAGXEW010001658">
    <property type="protein sequence ID" value="KAK1125590.1"/>
    <property type="molecule type" value="Genomic_DNA"/>
</dbReference>
<proteinExistence type="inferred from homology"/>